<organism evidence="1 2">
    <name type="scientific">Falsiruegeria mediterranea M17</name>
    <dbReference type="NCBI Taxonomy" id="1200281"/>
    <lineage>
        <taxon>Bacteria</taxon>
        <taxon>Pseudomonadati</taxon>
        <taxon>Pseudomonadota</taxon>
        <taxon>Alphaproteobacteria</taxon>
        <taxon>Rhodobacterales</taxon>
        <taxon>Roseobacteraceae</taxon>
        <taxon>Falsiruegeria</taxon>
    </lineage>
</organism>
<evidence type="ECO:0000313" key="1">
    <source>
        <dbReference type="EMBL" id="SPJ28680.1"/>
    </source>
</evidence>
<gene>
    <name evidence="1" type="ORF">TRM7615_02184</name>
</gene>
<dbReference type="InterPro" id="IPR029058">
    <property type="entry name" value="AB_hydrolase_fold"/>
</dbReference>
<dbReference type="AlphaFoldDB" id="A0A2R8C8B8"/>
<dbReference type="SUPFAM" id="SSF53474">
    <property type="entry name" value="alpha/beta-Hydrolases"/>
    <property type="match status" value="1"/>
</dbReference>
<dbReference type="RefSeq" id="WP_108787953.1">
    <property type="nucleotide sequence ID" value="NZ_ONZG01000005.1"/>
</dbReference>
<dbReference type="Proteomes" id="UP000244898">
    <property type="component" value="Unassembled WGS sequence"/>
</dbReference>
<keyword evidence="2" id="KW-1185">Reference proteome</keyword>
<dbReference type="EMBL" id="ONZG01000005">
    <property type="protein sequence ID" value="SPJ28680.1"/>
    <property type="molecule type" value="Genomic_DNA"/>
</dbReference>
<evidence type="ECO:0000313" key="2">
    <source>
        <dbReference type="Proteomes" id="UP000244898"/>
    </source>
</evidence>
<accession>A0A2R8C8B8</accession>
<reference evidence="2" key="1">
    <citation type="submission" date="2018-03" db="EMBL/GenBank/DDBJ databases">
        <authorList>
            <person name="Rodrigo-Torres L."/>
            <person name="Arahal R. D."/>
            <person name="Lucena T."/>
        </authorList>
    </citation>
    <scope>NUCLEOTIDE SEQUENCE [LARGE SCALE GENOMIC DNA]</scope>
    <source>
        <strain evidence="2">CECT 7615</strain>
    </source>
</reference>
<dbReference type="Gene3D" id="3.40.50.1820">
    <property type="entry name" value="alpha/beta hydrolase"/>
    <property type="match status" value="1"/>
</dbReference>
<name>A0A2R8C8B8_9RHOB</name>
<proteinExistence type="predicted"/>
<sequence length="288" mass="32459">MASNKIAVAVIHGMGSQGKKTQGVDELSFSAGLYKRLKEHMGNQFFQRVGWREVFWADILQSRQEDFIKDNLAAKGARWMKTRRFVMHNLADAASYRRNKGDVRDQIYHRIHARVHQTIARLEEITDANTPLVILAHSLGGHIMSNYIYDMMKGDPEVAAGSDFQQLKTVAGFVTFGCNIPVFSFAYKPQDIHPIKYPGTNIPQSKRLHPWWVNMNDKDDALGMPLAGTSPGYQALAASGHLDDRWIDSGGALEFWNPASHNGYWTDRHFYRPTATILRNAMGIGPVT</sequence>
<dbReference type="OrthoDB" id="70513at2"/>
<protein>
    <submittedName>
        <fullName evidence="1">Uncharacterized protein</fullName>
    </submittedName>
</protein>